<feature type="compositionally biased region" description="Acidic residues" evidence="1">
    <location>
        <begin position="103"/>
        <end position="126"/>
    </location>
</feature>
<dbReference type="InterPro" id="IPR012317">
    <property type="entry name" value="Poly(ADP-ribose)pol_cat_dom"/>
</dbReference>
<dbReference type="AlphaFoldDB" id="A0A813FLT7"/>
<dbReference type="PANTHER" id="PTHR45740:SF2">
    <property type="entry name" value="POLY [ADP-RIBOSE] POLYMERASE"/>
    <property type="match status" value="1"/>
</dbReference>
<evidence type="ECO:0000259" key="2">
    <source>
        <dbReference type="Pfam" id="PF00644"/>
    </source>
</evidence>
<protein>
    <recommendedName>
        <fullName evidence="2">PARP catalytic domain-containing protein</fullName>
    </recommendedName>
</protein>
<gene>
    <name evidence="3" type="ORF">PGLA1383_LOCUS32107</name>
</gene>
<evidence type="ECO:0000256" key="1">
    <source>
        <dbReference type="SAM" id="MobiDB-lite"/>
    </source>
</evidence>
<dbReference type="Gene3D" id="3.90.228.10">
    <property type="match status" value="2"/>
</dbReference>
<dbReference type="PANTHER" id="PTHR45740">
    <property type="entry name" value="POLY [ADP-RIBOSE] POLYMERASE"/>
    <property type="match status" value="1"/>
</dbReference>
<feature type="compositionally biased region" description="Low complexity" evidence="1">
    <location>
        <begin position="469"/>
        <end position="479"/>
    </location>
</feature>
<dbReference type="Pfam" id="PF00644">
    <property type="entry name" value="PARP"/>
    <property type="match status" value="1"/>
</dbReference>
<feature type="region of interest" description="Disordered" evidence="1">
    <location>
        <begin position="82"/>
        <end position="163"/>
    </location>
</feature>
<reference evidence="3" key="1">
    <citation type="submission" date="2021-02" db="EMBL/GenBank/DDBJ databases">
        <authorList>
            <person name="Dougan E. K."/>
            <person name="Rhodes N."/>
            <person name="Thang M."/>
            <person name="Chan C."/>
        </authorList>
    </citation>
    <scope>NUCLEOTIDE SEQUENCE</scope>
</reference>
<dbReference type="InterPro" id="IPR051712">
    <property type="entry name" value="ARTD-AVP"/>
</dbReference>
<dbReference type="GO" id="GO:0005634">
    <property type="term" value="C:nucleus"/>
    <property type="evidence" value="ECO:0007669"/>
    <property type="project" value="TreeGrafter"/>
</dbReference>
<evidence type="ECO:0000313" key="4">
    <source>
        <dbReference type="Proteomes" id="UP000654075"/>
    </source>
</evidence>
<keyword evidence="4" id="KW-1185">Reference proteome</keyword>
<feature type="non-terminal residue" evidence="3">
    <location>
        <position position="1"/>
    </location>
</feature>
<dbReference type="SUPFAM" id="SSF56399">
    <property type="entry name" value="ADP-ribosylation"/>
    <property type="match status" value="2"/>
</dbReference>
<name>A0A813FLT7_POLGL</name>
<evidence type="ECO:0000313" key="3">
    <source>
        <dbReference type="EMBL" id="CAE8614383.1"/>
    </source>
</evidence>
<dbReference type="GO" id="GO:0003950">
    <property type="term" value="F:NAD+ poly-ADP-ribosyltransferase activity"/>
    <property type="evidence" value="ECO:0007669"/>
    <property type="project" value="InterPro"/>
</dbReference>
<dbReference type="Proteomes" id="UP000654075">
    <property type="component" value="Unassembled WGS sequence"/>
</dbReference>
<dbReference type="GO" id="GO:1990404">
    <property type="term" value="F:NAD+-protein mono-ADP-ribosyltransferase activity"/>
    <property type="evidence" value="ECO:0007669"/>
    <property type="project" value="TreeGrafter"/>
</dbReference>
<proteinExistence type="predicted"/>
<feature type="region of interest" description="Disordered" evidence="1">
    <location>
        <begin position="458"/>
        <end position="484"/>
    </location>
</feature>
<organism evidence="3 4">
    <name type="scientific">Polarella glacialis</name>
    <name type="common">Dinoflagellate</name>
    <dbReference type="NCBI Taxonomy" id="89957"/>
    <lineage>
        <taxon>Eukaryota</taxon>
        <taxon>Sar</taxon>
        <taxon>Alveolata</taxon>
        <taxon>Dinophyceae</taxon>
        <taxon>Suessiales</taxon>
        <taxon>Suessiaceae</taxon>
        <taxon>Polarella</taxon>
    </lineage>
</organism>
<accession>A0A813FLT7</accession>
<sequence length="1095" mass="120070">PASCPGPRVPHHCKKLPASGSLREQIAALKSSVLKKRRSRHLPAAAVAAKRAAQHAAVVKQQEQVIAATSEVKVVDARVAAQGEQHASNASDAPVVPGRWADEHEDDKDEQDEQDDREEERDEQEEEQQHQDHGEEQEQHQEEEEEDVEEHKHQEALPMERTTSVLSVATPSRSQNRRQLPSLQLPLTDVKRAAAKQLFSAVAGVLNGAYHEVPANCVEAARQWLGELAEGEDEAVRLGTSGMSILLAANGLAVAVHSGAVPIPGLSVLASLQGPLRRLGGSCLLAEALVARLGWLAEQLSAGRVPFSQWGGLLHLRQALSSQELGENDLALLAEGAAQLLAALVAASCRLCQKQPPAEETCRSCKGKGVLPCARCAGSGRFKQPCRSCAGSGIIRRAGTRAVASCKQCQGTGQIVLGDCRACSGGSATADRPCPNCEAGLPVCLECRAQRLQEAEAEEAAQAERRRQAASQPRSLQRQLGPPPVGVTVARASASDLARLVNLWEERTGEDNYSDYSGCSRTSRCITAAWSLDNPLLSWHFSERRKVLKQSLGRDPDELDGFHGSSPQNFLSIVQGGFRSDLRSGQAFGSGEYFAKNPNVSVGYCRGGDYMLVCRLLFGFESSSQANKDGDHIWVESAKYYVISSPAQVLPLFLVRFADSGCKDAELEKVLSAGTWTTKKAEEVLAVPPNRPCVMSRESATVLWMGLLHAHLSDEQLEADVRSFFAQHAPAYTEGMKVQIVRGIFKKAHAILKRPMPRDFVHRLNKLPFTEGGQQRTICVEDAHGSPEQKCPKWIAKYCRGQNLRYTTPCWCWHPHRETDRASYSLELVDLHSAKGNEILSKFSSSAPFHDGQPRIVSIRAMKNPVLSRLHEEYRQYLQTKHREEPSVRELYHGTNNNIHDVLFKHGLQPPSDCDASDACPVSGGKGLCTTLCPNTCRFCTTKHEWGRCHMFGLGIYLADIAQKSHRYVSQPQAGPRGTRRYKMIICSVLGRAFKLEGHLRTKDAMHDVANVRILNSEDLDEMLEPCCAAARRPGRGGVACSEDSTADAPPEKSDLLFVQGLGSNCRPGSSVYNSEYIAYHPHQCLPKYEIEYEI</sequence>
<dbReference type="Gene3D" id="2.10.230.10">
    <property type="entry name" value="Heat shock protein DnaJ, cysteine-rich domain"/>
    <property type="match status" value="1"/>
</dbReference>
<dbReference type="EMBL" id="CAJNNV010025419">
    <property type="protein sequence ID" value="CAE8614383.1"/>
    <property type="molecule type" value="Genomic_DNA"/>
</dbReference>
<feature type="domain" description="PARP catalytic" evidence="2">
    <location>
        <begin position="529"/>
        <end position="619"/>
    </location>
</feature>
<comment type="caution">
    <text evidence="3">The sequence shown here is derived from an EMBL/GenBank/DDBJ whole genome shotgun (WGS) entry which is preliminary data.</text>
</comment>
<feature type="compositionally biased region" description="Basic and acidic residues" evidence="1">
    <location>
        <begin position="127"/>
        <end position="140"/>
    </location>
</feature>
<dbReference type="OrthoDB" id="10249393at2759"/>